<name>A0ACC2P722_9HYME</name>
<accession>A0ACC2P722</accession>
<evidence type="ECO:0000313" key="2">
    <source>
        <dbReference type="Proteomes" id="UP001239111"/>
    </source>
</evidence>
<gene>
    <name evidence="1" type="ORF">QAD02_014473</name>
</gene>
<dbReference type="Proteomes" id="UP001239111">
    <property type="component" value="Chromosome 2"/>
</dbReference>
<evidence type="ECO:0000313" key="1">
    <source>
        <dbReference type="EMBL" id="KAJ8678686.1"/>
    </source>
</evidence>
<protein>
    <submittedName>
        <fullName evidence="1">Uncharacterized protein</fullName>
    </submittedName>
</protein>
<sequence>MPSKKKKGICDTDFTKTQVTKNNSQQVKVKPKFKKAKQVNHLSAAKNSKADSKSAKRGHKFLITDQSQVQVYKKVKTASCKPSYEQTKNKKKDHIRKEKKTTKPSMRLNIHKLSAMLHAKEDSSAEEKQKKPHDASTLRERMLTQLKASRFRFLNEHMYSNESSSTKKFFEDDPQAFYAYHEGYKQQVERWPVNPVDVIIESIKKMPQNFIIADFGCGEAKIAESVPHTVHSFDLVSVNDKVKACDMAHTPLLTGRVNVVVFCLSLMGSNLKDYLLEANRVLAKEGTLKVAEVESRFHKIEDFIKIMAQYGFENTWKDLSNNLFYFMDFKKVKDILKKSSNKLPDVTLKPCMYKKR</sequence>
<dbReference type="EMBL" id="CM056742">
    <property type="protein sequence ID" value="KAJ8678686.1"/>
    <property type="molecule type" value="Genomic_DNA"/>
</dbReference>
<comment type="caution">
    <text evidence="1">The sequence shown here is derived from an EMBL/GenBank/DDBJ whole genome shotgun (WGS) entry which is preliminary data.</text>
</comment>
<proteinExistence type="predicted"/>
<keyword evidence="2" id="KW-1185">Reference proteome</keyword>
<organism evidence="1 2">
    <name type="scientific">Eretmocerus hayati</name>
    <dbReference type="NCBI Taxonomy" id="131215"/>
    <lineage>
        <taxon>Eukaryota</taxon>
        <taxon>Metazoa</taxon>
        <taxon>Ecdysozoa</taxon>
        <taxon>Arthropoda</taxon>
        <taxon>Hexapoda</taxon>
        <taxon>Insecta</taxon>
        <taxon>Pterygota</taxon>
        <taxon>Neoptera</taxon>
        <taxon>Endopterygota</taxon>
        <taxon>Hymenoptera</taxon>
        <taxon>Apocrita</taxon>
        <taxon>Proctotrupomorpha</taxon>
        <taxon>Chalcidoidea</taxon>
        <taxon>Aphelinidae</taxon>
        <taxon>Aphelininae</taxon>
        <taxon>Eretmocerus</taxon>
    </lineage>
</organism>
<reference evidence="1" key="1">
    <citation type="submission" date="2023-04" db="EMBL/GenBank/DDBJ databases">
        <title>A chromosome-level genome assembly of the parasitoid wasp Eretmocerus hayati.</title>
        <authorList>
            <person name="Zhong Y."/>
            <person name="Liu S."/>
            <person name="Liu Y."/>
        </authorList>
    </citation>
    <scope>NUCLEOTIDE SEQUENCE</scope>
    <source>
        <strain evidence="1">ZJU_SS_LIU_2023</strain>
    </source>
</reference>